<organism evidence="3 4">
    <name type="scientific">Skeletonema marinoi</name>
    <dbReference type="NCBI Taxonomy" id="267567"/>
    <lineage>
        <taxon>Eukaryota</taxon>
        <taxon>Sar</taxon>
        <taxon>Stramenopiles</taxon>
        <taxon>Ochrophyta</taxon>
        <taxon>Bacillariophyta</taxon>
        <taxon>Coscinodiscophyceae</taxon>
        <taxon>Thalassiosirophycidae</taxon>
        <taxon>Thalassiosirales</taxon>
        <taxon>Skeletonemataceae</taxon>
        <taxon>Skeletonema</taxon>
        <taxon>Skeletonema marinoi-dohrnii complex</taxon>
    </lineage>
</organism>
<proteinExistence type="predicted"/>
<name>A0AAD8YA52_9STRA</name>
<keyword evidence="1" id="KW-1133">Transmembrane helix</keyword>
<evidence type="ECO:0000313" key="4">
    <source>
        <dbReference type="Proteomes" id="UP001224775"/>
    </source>
</evidence>
<keyword evidence="1" id="KW-0472">Membrane</keyword>
<keyword evidence="4" id="KW-1185">Reference proteome</keyword>
<feature type="chain" id="PRO_5041913661" description="PSI-J" evidence="2">
    <location>
        <begin position="21"/>
        <end position="132"/>
    </location>
</feature>
<dbReference type="Proteomes" id="UP001224775">
    <property type="component" value="Unassembled WGS sequence"/>
</dbReference>
<accession>A0AAD8YA52</accession>
<keyword evidence="2" id="KW-0732">Signal</keyword>
<evidence type="ECO:0000256" key="1">
    <source>
        <dbReference type="SAM" id="Phobius"/>
    </source>
</evidence>
<evidence type="ECO:0000256" key="2">
    <source>
        <dbReference type="SAM" id="SignalP"/>
    </source>
</evidence>
<evidence type="ECO:0008006" key="5">
    <source>
        <dbReference type="Google" id="ProtNLM"/>
    </source>
</evidence>
<reference evidence="3" key="1">
    <citation type="submission" date="2023-06" db="EMBL/GenBank/DDBJ databases">
        <title>Survivors Of The Sea: Transcriptome response of Skeletonema marinoi to long-term dormancy.</title>
        <authorList>
            <person name="Pinder M.I.M."/>
            <person name="Kourtchenko O."/>
            <person name="Robertson E.K."/>
            <person name="Larsson T."/>
            <person name="Maumus F."/>
            <person name="Osuna-Cruz C.M."/>
            <person name="Vancaester E."/>
            <person name="Stenow R."/>
            <person name="Vandepoele K."/>
            <person name="Ploug H."/>
            <person name="Bruchert V."/>
            <person name="Godhe A."/>
            <person name="Topel M."/>
        </authorList>
    </citation>
    <scope>NUCLEOTIDE SEQUENCE</scope>
    <source>
        <strain evidence="3">R05AC</strain>
    </source>
</reference>
<evidence type="ECO:0000313" key="3">
    <source>
        <dbReference type="EMBL" id="KAK1741290.1"/>
    </source>
</evidence>
<dbReference type="AlphaFoldDB" id="A0AAD8YA52"/>
<sequence length="132" mass="14216">MTRRIFLTVVAAYAISLVNGFTVPRPTMKTPAAARCDPASHNSCRNTFAPSIEHITKITSLNNSNNLDNEDELTTVGSKEYYQGFLNRSPSEEPIERVTGDAVLGPTLKFAGGVSLILVGFVLVFLGSNGLL</sequence>
<protein>
    <recommendedName>
        <fullName evidence="5">PSI-J</fullName>
    </recommendedName>
</protein>
<feature type="signal peptide" evidence="2">
    <location>
        <begin position="1"/>
        <end position="20"/>
    </location>
</feature>
<feature type="transmembrane region" description="Helical" evidence="1">
    <location>
        <begin position="110"/>
        <end position="131"/>
    </location>
</feature>
<keyword evidence="1" id="KW-0812">Transmembrane</keyword>
<gene>
    <name evidence="3" type="ORF">QTG54_007768</name>
</gene>
<dbReference type="EMBL" id="JATAAI010000013">
    <property type="protein sequence ID" value="KAK1741290.1"/>
    <property type="molecule type" value="Genomic_DNA"/>
</dbReference>
<comment type="caution">
    <text evidence="3">The sequence shown here is derived from an EMBL/GenBank/DDBJ whole genome shotgun (WGS) entry which is preliminary data.</text>
</comment>